<evidence type="ECO:0000259" key="2">
    <source>
        <dbReference type="Pfam" id="PF08547"/>
    </source>
</evidence>
<sequence length="176" mass="20441">MKYLFCIIILLIFMNSLTIFDFSIKSDIQDWRIVDDVVMGGRSSSSITLNTDGFGVFKGYVSLENNGGFSSVRYQFEKTEVKRFTKIILKLKGDGKKYQFRVKPNSTDYYSYIMPFSTSGELQEIEITLRDMYPSFRGRKLDQPNFSANHIEEITFLIGNKKAEEFKLLIDKIELK</sequence>
<dbReference type="SUPFAM" id="SSF49785">
    <property type="entry name" value="Galactose-binding domain-like"/>
    <property type="match status" value="1"/>
</dbReference>
<evidence type="ECO:0000256" key="1">
    <source>
        <dbReference type="ARBA" id="ARBA00007884"/>
    </source>
</evidence>
<dbReference type="InterPro" id="IPR039131">
    <property type="entry name" value="NDUFAF1"/>
</dbReference>
<accession>A0ABW5AY21</accession>
<protein>
    <submittedName>
        <fullName evidence="3">CIA30 family protein</fullName>
    </submittedName>
</protein>
<dbReference type="InterPro" id="IPR008979">
    <property type="entry name" value="Galactose-bd-like_sf"/>
</dbReference>
<dbReference type="RefSeq" id="WP_378320417.1">
    <property type="nucleotide sequence ID" value="NZ_JBHUHY010000011.1"/>
</dbReference>
<feature type="domain" description="NADH:ubiquinone oxidoreductase intermediate-associated protein 30" evidence="2">
    <location>
        <begin position="20"/>
        <end position="170"/>
    </location>
</feature>
<name>A0ABW5AY21_9FLAO</name>
<evidence type="ECO:0000313" key="4">
    <source>
        <dbReference type="Proteomes" id="UP001597344"/>
    </source>
</evidence>
<proteinExistence type="inferred from homology"/>
<dbReference type="PANTHER" id="PTHR13194">
    <property type="entry name" value="COMPLEX I INTERMEDIATE-ASSOCIATED PROTEIN 30"/>
    <property type="match status" value="1"/>
</dbReference>
<dbReference type="Pfam" id="PF08547">
    <property type="entry name" value="CIA30"/>
    <property type="match status" value="1"/>
</dbReference>
<comment type="caution">
    <text evidence="3">The sequence shown here is derived from an EMBL/GenBank/DDBJ whole genome shotgun (WGS) entry which is preliminary data.</text>
</comment>
<evidence type="ECO:0000313" key="3">
    <source>
        <dbReference type="EMBL" id="MFD2187420.1"/>
    </source>
</evidence>
<dbReference type="InterPro" id="IPR013857">
    <property type="entry name" value="NADH-UbQ_OxRdtase-assoc_prot30"/>
</dbReference>
<dbReference type="PANTHER" id="PTHR13194:SF19">
    <property type="entry name" value="NAD(P)-BINDING ROSSMANN-FOLD SUPERFAMILY PROTEIN"/>
    <property type="match status" value="1"/>
</dbReference>
<reference evidence="4" key="1">
    <citation type="journal article" date="2019" name="Int. J. Syst. Evol. Microbiol.">
        <title>The Global Catalogue of Microorganisms (GCM) 10K type strain sequencing project: providing services to taxonomists for standard genome sequencing and annotation.</title>
        <authorList>
            <consortium name="The Broad Institute Genomics Platform"/>
            <consortium name="The Broad Institute Genome Sequencing Center for Infectious Disease"/>
            <person name="Wu L."/>
            <person name="Ma J."/>
        </authorList>
    </citation>
    <scope>NUCLEOTIDE SEQUENCE [LARGE SCALE GENOMIC DNA]</scope>
    <source>
        <strain evidence="4">DT92</strain>
    </source>
</reference>
<dbReference type="Proteomes" id="UP001597344">
    <property type="component" value="Unassembled WGS sequence"/>
</dbReference>
<comment type="similarity">
    <text evidence="1">Belongs to the CIA30 family.</text>
</comment>
<organism evidence="3 4">
    <name type="scientific">Aquimarina celericrescens</name>
    <dbReference type="NCBI Taxonomy" id="1964542"/>
    <lineage>
        <taxon>Bacteria</taxon>
        <taxon>Pseudomonadati</taxon>
        <taxon>Bacteroidota</taxon>
        <taxon>Flavobacteriia</taxon>
        <taxon>Flavobacteriales</taxon>
        <taxon>Flavobacteriaceae</taxon>
        <taxon>Aquimarina</taxon>
    </lineage>
</organism>
<gene>
    <name evidence="3" type="ORF">ACFSJT_11525</name>
</gene>
<dbReference type="EMBL" id="JBHUHY010000011">
    <property type="protein sequence ID" value="MFD2187420.1"/>
    <property type="molecule type" value="Genomic_DNA"/>
</dbReference>
<keyword evidence="4" id="KW-1185">Reference proteome</keyword>